<evidence type="ECO:0000313" key="9">
    <source>
        <dbReference type="Proteomes" id="UP001143474"/>
    </source>
</evidence>
<keyword evidence="5 7" id="KW-1133">Transmembrane helix</keyword>
<evidence type="ECO:0000256" key="2">
    <source>
        <dbReference type="ARBA" id="ARBA00006679"/>
    </source>
</evidence>
<comment type="subcellular location">
    <subcellularLocation>
        <location evidence="1">Cell membrane</location>
        <topology evidence="1">Multi-pass membrane protein</topology>
    </subcellularLocation>
</comment>
<comment type="caution">
    <text evidence="8">The sequence shown here is derived from an EMBL/GenBank/DDBJ whole genome shotgun (WGS) entry which is preliminary data.</text>
</comment>
<evidence type="ECO:0000256" key="3">
    <source>
        <dbReference type="ARBA" id="ARBA00022475"/>
    </source>
</evidence>
<evidence type="ECO:0000313" key="8">
    <source>
        <dbReference type="EMBL" id="GLK09016.1"/>
    </source>
</evidence>
<dbReference type="InterPro" id="IPR032808">
    <property type="entry name" value="DoxX"/>
</dbReference>
<feature type="transmembrane region" description="Helical" evidence="7">
    <location>
        <begin position="33"/>
        <end position="58"/>
    </location>
</feature>
<evidence type="ECO:0000256" key="1">
    <source>
        <dbReference type="ARBA" id="ARBA00004651"/>
    </source>
</evidence>
<dbReference type="PANTHER" id="PTHR33452:SF1">
    <property type="entry name" value="INNER MEMBRANE PROTEIN YPHA-RELATED"/>
    <property type="match status" value="1"/>
</dbReference>
<dbReference type="RefSeq" id="WP_271217505.1">
    <property type="nucleotide sequence ID" value="NZ_BAAAVD010000004.1"/>
</dbReference>
<evidence type="ECO:0000256" key="4">
    <source>
        <dbReference type="ARBA" id="ARBA00022692"/>
    </source>
</evidence>
<keyword evidence="6 7" id="KW-0472">Membrane</keyword>
<organism evidence="8 9">
    <name type="scientific">Streptosporangium carneum</name>
    <dbReference type="NCBI Taxonomy" id="47481"/>
    <lineage>
        <taxon>Bacteria</taxon>
        <taxon>Bacillati</taxon>
        <taxon>Actinomycetota</taxon>
        <taxon>Actinomycetes</taxon>
        <taxon>Streptosporangiales</taxon>
        <taxon>Streptosporangiaceae</taxon>
        <taxon>Streptosporangium</taxon>
    </lineage>
</organism>
<keyword evidence="4 7" id="KW-0812">Transmembrane</keyword>
<dbReference type="InterPro" id="IPR051907">
    <property type="entry name" value="DoxX-like_oxidoreductase"/>
</dbReference>
<evidence type="ECO:0000256" key="5">
    <source>
        <dbReference type="ARBA" id="ARBA00022989"/>
    </source>
</evidence>
<dbReference type="GO" id="GO:0005886">
    <property type="term" value="C:plasma membrane"/>
    <property type="evidence" value="ECO:0007669"/>
    <property type="project" value="UniProtKB-SubCell"/>
</dbReference>
<sequence length="144" mass="14913">MLERTGPYTLLLARVVVGIVFIAHGLQKLLTDGIGAVAASFDSLGIPAASLAAPLVVASEIIGGVAFIVGAGLPVFGVILALDMVGAIFFVHLDKGFFSRQGGYEYVLVLTAVCLAIGFSGGGALALDRLWRRDRALTTVRTAP</sequence>
<keyword evidence="3" id="KW-1003">Cell membrane</keyword>
<dbReference type="EMBL" id="BSEV01000004">
    <property type="protein sequence ID" value="GLK09016.1"/>
    <property type="molecule type" value="Genomic_DNA"/>
</dbReference>
<feature type="transmembrane region" description="Helical" evidence="7">
    <location>
        <begin position="65"/>
        <end position="91"/>
    </location>
</feature>
<reference evidence="8" key="2">
    <citation type="submission" date="2023-01" db="EMBL/GenBank/DDBJ databases">
        <authorList>
            <person name="Sun Q."/>
            <person name="Evtushenko L."/>
        </authorList>
    </citation>
    <scope>NUCLEOTIDE SEQUENCE</scope>
    <source>
        <strain evidence="8">VKM Ac-2007</strain>
    </source>
</reference>
<name>A0A9W6HZ79_9ACTN</name>
<dbReference type="AlphaFoldDB" id="A0A9W6HZ79"/>
<protein>
    <submittedName>
        <fullName evidence="8">Membrane protein</fullName>
    </submittedName>
</protein>
<proteinExistence type="inferred from homology"/>
<gene>
    <name evidence="8" type="ORF">GCM10017600_24220</name>
</gene>
<comment type="similarity">
    <text evidence="2">Belongs to the DoxX family.</text>
</comment>
<dbReference type="PANTHER" id="PTHR33452">
    <property type="entry name" value="OXIDOREDUCTASE CATD-RELATED"/>
    <property type="match status" value="1"/>
</dbReference>
<dbReference type="Proteomes" id="UP001143474">
    <property type="component" value="Unassembled WGS sequence"/>
</dbReference>
<feature type="transmembrane region" description="Helical" evidence="7">
    <location>
        <begin position="7"/>
        <end position="27"/>
    </location>
</feature>
<reference evidence="8" key="1">
    <citation type="journal article" date="2014" name="Int. J. Syst. Evol. Microbiol.">
        <title>Complete genome sequence of Corynebacterium casei LMG S-19264T (=DSM 44701T), isolated from a smear-ripened cheese.</title>
        <authorList>
            <consortium name="US DOE Joint Genome Institute (JGI-PGF)"/>
            <person name="Walter F."/>
            <person name="Albersmeier A."/>
            <person name="Kalinowski J."/>
            <person name="Ruckert C."/>
        </authorList>
    </citation>
    <scope>NUCLEOTIDE SEQUENCE</scope>
    <source>
        <strain evidence="8">VKM Ac-2007</strain>
    </source>
</reference>
<feature type="transmembrane region" description="Helical" evidence="7">
    <location>
        <begin position="103"/>
        <end position="127"/>
    </location>
</feature>
<dbReference type="Pfam" id="PF07681">
    <property type="entry name" value="DoxX"/>
    <property type="match status" value="1"/>
</dbReference>
<keyword evidence="9" id="KW-1185">Reference proteome</keyword>
<evidence type="ECO:0000256" key="7">
    <source>
        <dbReference type="SAM" id="Phobius"/>
    </source>
</evidence>
<accession>A0A9W6HZ79</accession>
<evidence type="ECO:0000256" key="6">
    <source>
        <dbReference type="ARBA" id="ARBA00023136"/>
    </source>
</evidence>